<dbReference type="InterPro" id="IPR054579">
    <property type="entry name" value="GCE-like_dom"/>
</dbReference>
<reference evidence="7 8" key="1">
    <citation type="journal article" date="2016" name="Genome Announc.">
        <title>First Complete Genome Sequence of a Subdivision 6 Acidobacterium Strain.</title>
        <authorList>
            <person name="Huang S."/>
            <person name="Vieira S."/>
            <person name="Bunk B."/>
            <person name="Riedel T."/>
            <person name="Sproer C."/>
            <person name="Overmann J."/>
        </authorList>
    </citation>
    <scope>NUCLEOTIDE SEQUENCE [LARGE SCALE GENOMIC DNA]</scope>
    <source>
        <strain evidence="8">DSM 100886 HEG_-6_39</strain>
    </source>
</reference>
<reference evidence="8" key="2">
    <citation type="submission" date="2016-04" db="EMBL/GenBank/DDBJ databases">
        <title>First Complete Genome Sequence of a Subdivision 6 Acidobacterium.</title>
        <authorList>
            <person name="Huang S."/>
            <person name="Vieira S."/>
            <person name="Bunk B."/>
            <person name="Riedel T."/>
            <person name="Sproeer C."/>
            <person name="Overmann J."/>
        </authorList>
    </citation>
    <scope>NUCLEOTIDE SEQUENCE [LARGE SCALE GENOMIC DNA]</scope>
    <source>
        <strain evidence="8">DSM 100886 HEG_-6_39</strain>
    </source>
</reference>
<feature type="compositionally biased region" description="Pro residues" evidence="4">
    <location>
        <begin position="196"/>
        <end position="215"/>
    </location>
</feature>
<dbReference type="RefSeq" id="WP_110170477.1">
    <property type="nucleotide sequence ID" value="NZ_CP015136.1"/>
</dbReference>
<protein>
    <recommendedName>
        <fullName evidence="6">4-O-methyl-glucuronoyl methylesterase-like domain-containing protein</fullName>
    </recommendedName>
</protein>
<dbReference type="Pfam" id="PF22244">
    <property type="entry name" value="GCE_fung"/>
    <property type="match status" value="1"/>
</dbReference>
<gene>
    <name evidence="7" type="ORF">LuPra_01858</name>
</gene>
<feature type="compositionally biased region" description="Polar residues" evidence="4">
    <location>
        <begin position="65"/>
        <end position="74"/>
    </location>
</feature>
<evidence type="ECO:0000313" key="8">
    <source>
        <dbReference type="Proteomes" id="UP000076079"/>
    </source>
</evidence>
<feature type="signal peptide" evidence="5">
    <location>
        <begin position="1"/>
        <end position="20"/>
    </location>
</feature>
<dbReference type="OrthoDB" id="9809261at2"/>
<evidence type="ECO:0000256" key="2">
    <source>
        <dbReference type="ARBA" id="ARBA00022729"/>
    </source>
</evidence>
<dbReference type="PATRIC" id="fig|1813736.3.peg.1949"/>
<dbReference type="InterPro" id="IPR029058">
    <property type="entry name" value="AB_hydrolase_fold"/>
</dbReference>
<dbReference type="EMBL" id="CP015136">
    <property type="protein sequence ID" value="AMY08654.1"/>
    <property type="molecule type" value="Genomic_DNA"/>
</dbReference>
<evidence type="ECO:0000313" key="7">
    <source>
        <dbReference type="EMBL" id="AMY08654.1"/>
    </source>
</evidence>
<evidence type="ECO:0000256" key="1">
    <source>
        <dbReference type="ARBA" id="ARBA00022487"/>
    </source>
</evidence>
<keyword evidence="1" id="KW-0719">Serine esterase</keyword>
<keyword evidence="3" id="KW-0378">Hydrolase</keyword>
<dbReference type="SUPFAM" id="SSF53474">
    <property type="entry name" value="alpha/beta-Hydrolases"/>
    <property type="match status" value="1"/>
</dbReference>
<evidence type="ECO:0000256" key="3">
    <source>
        <dbReference type="ARBA" id="ARBA00022801"/>
    </source>
</evidence>
<keyword evidence="2 5" id="KW-0732">Signal</keyword>
<evidence type="ECO:0000256" key="4">
    <source>
        <dbReference type="SAM" id="MobiDB-lite"/>
    </source>
</evidence>
<accession>A0A143PLI8</accession>
<dbReference type="KEGG" id="abac:LuPra_01858"/>
<sequence length="486" mass="51945" precursor="true">MQHVIVVVMLLALPAAASRAQAPASSTGNQAANEARERLAKETAADYADMQRQLGITAMRPGPSGNPSAPNAANSDEAKANPFTDIPDILATKGGSRVTTAAAWTRRRTELLEDFSREVYGRVPRDVPRVTWREVRRVSMTVAGHPVLGRELIGHVDNRHAPAITVDITLMLVTPAAAPKAVPLVIMFRGGGLPGDPPPALPPGFRPPTPQPGDDPPGTEQLIAAGWGYAFLNPSSVQADNGAGLTRGIIGLTNRGERRNPEDWGSLRAWAWGASRALDHLATDPSIDASRVAIEGVSRYGKAALVTMAFDTRFAMGLIASSGAGGAKLIRRTFGEAIENLTGSGEYHWFAGRYLIYGAAAPAGVTKAPVDLPVDSHSLIALCAPRRVFISHGIPEKGDAHWIDQRGAWMASLAAQPAWRLLGAKDLGVTEPWRTAPMPAVNQSLLDGDLAWRQHDGGHTDAPNWKHFIAWASSERRRDVQTNAGR</sequence>
<evidence type="ECO:0000259" key="6">
    <source>
        <dbReference type="Pfam" id="PF22244"/>
    </source>
</evidence>
<keyword evidence="8" id="KW-1185">Reference proteome</keyword>
<proteinExistence type="predicted"/>
<dbReference type="GO" id="GO:0052689">
    <property type="term" value="F:carboxylic ester hydrolase activity"/>
    <property type="evidence" value="ECO:0007669"/>
    <property type="project" value="UniProtKB-KW"/>
</dbReference>
<feature type="region of interest" description="Disordered" evidence="4">
    <location>
        <begin position="57"/>
        <end position="81"/>
    </location>
</feature>
<feature type="chain" id="PRO_5007511668" description="4-O-methyl-glucuronoyl methylesterase-like domain-containing protein" evidence="5">
    <location>
        <begin position="21"/>
        <end position="486"/>
    </location>
</feature>
<dbReference type="Proteomes" id="UP000076079">
    <property type="component" value="Chromosome"/>
</dbReference>
<organism evidence="7 8">
    <name type="scientific">Luteitalea pratensis</name>
    <dbReference type="NCBI Taxonomy" id="1855912"/>
    <lineage>
        <taxon>Bacteria</taxon>
        <taxon>Pseudomonadati</taxon>
        <taxon>Acidobacteriota</taxon>
        <taxon>Vicinamibacteria</taxon>
        <taxon>Vicinamibacterales</taxon>
        <taxon>Vicinamibacteraceae</taxon>
        <taxon>Luteitalea</taxon>
    </lineage>
</organism>
<feature type="region of interest" description="Disordered" evidence="4">
    <location>
        <begin position="19"/>
        <end position="40"/>
    </location>
</feature>
<feature type="region of interest" description="Disordered" evidence="4">
    <location>
        <begin position="196"/>
        <end position="220"/>
    </location>
</feature>
<feature type="domain" description="4-O-methyl-glucuronoyl methylesterase-like" evidence="6">
    <location>
        <begin position="262"/>
        <end position="423"/>
    </location>
</feature>
<dbReference type="Gene3D" id="3.40.50.1820">
    <property type="entry name" value="alpha/beta hydrolase"/>
    <property type="match status" value="1"/>
</dbReference>
<name>A0A143PLI8_LUTPR</name>
<dbReference type="AlphaFoldDB" id="A0A143PLI8"/>
<evidence type="ECO:0000256" key="5">
    <source>
        <dbReference type="SAM" id="SignalP"/>
    </source>
</evidence>
<dbReference type="STRING" id="1855912.LuPra_01858"/>